<reference evidence="1 2" key="1">
    <citation type="submission" date="2014-12" db="EMBL/GenBank/DDBJ databases">
        <title>Draft Genome Sequence of Pseudoalteromonas luteoviolacea HI1.</title>
        <authorList>
            <person name="Asahina A.Y."/>
            <person name="Hadfield M.G."/>
        </authorList>
    </citation>
    <scope>NUCLEOTIDE SEQUENCE [LARGE SCALE GENOMIC DNA]</scope>
    <source>
        <strain evidence="1 2">HI1</strain>
    </source>
</reference>
<accession>A0A0C1Q5J8</accession>
<evidence type="ECO:0000313" key="2">
    <source>
        <dbReference type="Proteomes" id="UP000031327"/>
    </source>
</evidence>
<sequence length="65" mass="7244">MLVEILNIHRLTNNLSNSHQQRLGSVLQKGINKMNKNIAVQDLKWAVTGDNSVGDRVVALQLHTV</sequence>
<organism evidence="1 2">
    <name type="scientific">Pseudoalteromonas luteoviolacea</name>
    <dbReference type="NCBI Taxonomy" id="43657"/>
    <lineage>
        <taxon>Bacteria</taxon>
        <taxon>Pseudomonadati</taxon>
        <taxon>Pseudomonadota</taxon>
        <taxon>Gammaproteobacteria</taxon>
        <taxon>Alteromonadales</taxon>
        <taxon>Pseudoalteromonadaceae</taxon>
        <taxon>Pseudoalteromonas</taxon>
    </lineage>
</organism>
<proteinExistence type="predicted"/>
<dbReference type="EMBL" id="JWIC01000007">
    <property type="protein sequence ID" value="KID55866.1"/>
    <property type="molecule type" value="Genomic_DNA"/>
</dbReference>
<evidence type="ECO:0000313" key="1">
    <source>
        <dbReference type="EMBL" id="KID55866.1"/>
    </source>
</evidence>
<dbReference type="Proteomes" id="UP000031327">
    <property type="component" value="Unassembled WGS sequence"/>
</dbReference>
<comment type="caution">
    <text evidence="1">The sequence shown here is derived from an EMBL/GenBank/DDBJ whole genome shotgun (WGS) entry which is preliminary data.</text>
</comment>
<protein>
    <submittedName>
        <fullName evidence="1">Uncharacterized protein</fullName>
    </submittedName>
</protein>
<name>A0A0C1Q5J8_9GAMM</name>
<gene>
    <name evidence="1" type="ORF">JF50_16090</name>
</gene>
<dbReference type="AlphaFoldDB" id="A0A0C1Q5J8"/>